<evidence type="ECO:0000256" key="1">
    <source>
        <dbReference type="SAM" id="MobiDB-lite"/>
    </source>
</evidence>
<dbReference type="Proteomes" id="UP000295636">
    <property type="component" value="Unassembled WGS sequence"/>
</dbReference>
<evidence type="ECO:0000313" key="3">
    <source>
        <dbReference type="EMBL" id="TDF97147.1"/>
    </source>
</evidence>
<dbReference type="RefSeq" id="WP_133229431.1">
    <property type="nucleotide sequence ID" value="NZ_SMRT01000006.1"/>
</dbReference>
<feature type="region of interest" description="Disordered" evidence="1">
    <location>
        <begin position="1"/>
        <end position="37"/>
    </location>
</feature>
<evidence type="ECO:0000259" key="2">
    <source>
        <dbReference type="Pfam" id="PF13699"/>
    </source>
</evidence>
<dbReference type="Pfam" id="PF13699">
    <property type="entry name" value="eCIS_core"/>
    <property type="match status" value="1"/>
</dbReference>
<feature type="region of interest" description="Disordered" evidence="1">
    <location>
        <begin position="199"/>
        <end position="231"/>
    </location>
</feature>
<sequence>MPIHQPRQNGKLSAAARIQRKAETTRSGAGQAHAPNHPHQVTAAGIMNLHGSIGNRSVQRMIASSQTRLPIQAKMSVGPVGDQYEQEADKVASQVVQQLQMKPTAESIQRMEQPEAEEEELQMKPTAETIQRMEQPEAEGEELQMKPVSESIQRMEQPEAEEEELQMKPAAETIQRMEQPEAEEKELQMKPAAETIQRMEQPEAEEEELQMKPAAGSIQRMEQPEVEEEELQMKPMAETIQRMSNPDEEQLQMKPSDGSGFDVTSSFEQRIQAKSGGGAKMDSTTRSGMEQAFGADFSNVSIHNDSESNELNQDIGAQAFTQGQDVFFSSGKYEPSSPQGQELLAHELTHVVQQRGG</sequence>
<organism evidence="3 4">
    <name type="scientific">Paenibacillus piri</name>
    <dbReference type="NCBI Taxonomy" id="2547395"/>
    <lineage>
        <taxon>Bacteria</taxon>
        <taxon>Bacillati</taxon>
        <taxon>Bacillota</taxon>
        <taxon>Bacilli</taxon>
        <taxon>Bacillales</taxon>
        <taxon>Paenibacillaceae</taxon>
        <taxon>Paenibacillus</taxon>
    </lineage>
</organism>
<keyword evidence="4" id="KW-1185">Reference proteome</keyword>
<accession>A0A4R5KQV3</accession>
<proteinExistence type="predicted"/>
<dbReference type="OrthoDB" id="292792at2"/>
<feature type="compositionally biased region" description="Polar residues" evidence="1">
    <location>
        <begin position="1"/>
        <end position="11"/>
    </location>
</feature>
<evidence type="ECO:0000313" key="4">
    <source>
        <dbReference type="Proteomes" id="UP000295636"/>
    </source>
</evidence>
<reference evidence="3 4" key="1">
    <citation type="submission" date="2019-03" db="EMBL/GenBank/DDBJ databases">
        <title>This is whole genome sequence of Paenibacillus sp MS74 strain.</title>
        <authorList>
            <person name="Trinh H.N."/>
        </authorList>
    </citation>
    <scope>NUCLEOTIDE SEQUENCE [LARGE SCALE GENOMIC DNA]</scope>
    <source>
        <strain evidence="3 4">MS74</strain>
    </source>
</reference>
<feature type="domain" description="eCIS core" evidence="2">
    <location>
        <begin position="281"/>
        <end position="357"/>
    </location>
</feature>
<feature type="region of interest" description="Disordered" evidence="1">
    <location>
        <begin position="104"/>
        <end position="123"/>
    </location>
</feature>
<dbReference type="EMBL" id="SMRT01000006">
    <property type="protein sequence ID" value="TDF97147.1"/>
    <property type="molecule type" value="Genomic_DNA"/>
</dbReference>
<name>A0A4R5KQV3_9BACL</name>
<dbReference type="AlphaFoldDB" id="A0A4R5KQV3"/>
<dbReference type="InterPro" id="IPR025295">
    <property type="entry name" value="eCIS_core_dom"/>
</dbReference>
<gene>
    <name evidence="3" type="ORF">E1757_15030</name>
</gene>
<comment type="caution">
    <text evidence="3">The sequence shown here is derived from an EMBL/GenBank/DDBJ whole genome shotgun (WGS) entry which is preliminary data.</text>
</comment>
<protein>
    <submittedName>
        <fullName evidence="3">DUF4157 domain-containing protein</fullName>
    </submittedName>
</protein>